<sequence>MKVLYIHQYFATRESATGTRSYEFAKLLQEKGHDVTVLTGDSQLEHLTANQKKIAATYDLDGITVRAIKNRYENHFGKWRRIWAFLIFLMQACFFKVNKQEYDVIFATSTPLTIAIPAMFLSWKAKIPFVFEVRDLWPEAPYKLGYLKDGLLLQSLRRLEKMVYMKASKIVALSPGMAEGILQQGISKEKVIVIPNSADLELFDIEASDALRTEWGLLDKFVLVHAGSLGVINGLEYLIETAKLLRDKGQHHVRILLTGDGGKRIELEKLCKDYELDNVIFTGKFPKKRIPELLSTADATIMSVKDHPVLEMASPNKFFDSLAAGKPTIVNCGGWMKAMLEETGAGVYVQPKYPSDLVRVIEVLSHATPLVAELGKNARRLAEDRFDRKKLVNQLELALEQSIRK</sequence>
<dbReference type="Gene3D" id="3.40.50.2000">
    <property type="entry name" value="Glycogen Phosphorylase B"/>
    <property type="match status" value="2"/>
</dbReference>
<comment type="caution">
    <text evidence="3">The sequence shown here is derived from an EMBL/GenBank/DDBJ whole genome shotgun (WGS) entry which is preliminary data.</text>
</comment>
<dbReference type="GO" id="GO:0016758">
    <property type="term" value="F:hexosyltransferase activity"/>
    <property type="evidence" value="ECO:0007669"/>
    <property type="project" value="TreeGrafter"/>
</dbReference>
<name>A0A841YV84_9LIST</name>
<dbReference type="PANTHER" id="PTHR45947">
    <property type="entry name" value="SULFOQUINOVOSYL TRANSFERASE SQD2"/>
    <property type="match status" value="1"/>
</dbReference>
<dbReference type="Pfam" id="PF00534">
    <property type="entry name" value="Glycos_transf_1"/>
    <property type="match status" value="1"/>
</dbReference>
<protein>
    <submittedName>
        <fullName evidence="3">Glycosyltransferase family 4 protein</fullName>
    </submittedName>
</protein>
<evidence type="ECO:0000259" key="2">
    <source>
        <dbReference type="Pfam" id="PF13579"/>
    </source>
</evidence>
<evidence type="ECO:0000259" key="1">
    <source>
        <dbReference type="Pfam" id="PF00534"/>
    </source>
</evidence>
<dbReference type="EMBL" id="JAARQN010000005">
    <property type="protein sequence ID" value="MBC1457701.1"/>
    <property type="molecule type" value="Genomic_DNA"/>
</dbReference>
<reference evidence="3 4" key="1">
    <citation type="submission" date="2020-03" db="EMBL/GenBank/DDBJ databases">
        <title>Soil Listeria distribution.</title>
        <authorList>
            <person name="Liao J."/>
            <person name="Wiedmann M."/>
        </authorList>
    </citation>
    <scope>NUCLEOTIDE SEQUENCE [LARGE SCALE GENOMIC DNA]</scope>
    <source>
        <strain evidence="3 4">FSL L7-1614</strain>
    </source>
</reference>
<dbReference type="InterPro" id="IPR050194">
    <property type="entry name" value="Glycosyltransferase_grp1"/>
</dbReference>
<evidence type="ECO:0000313" key="4">
    <source>
        <dbReference type="Proteomes" id="UP000569903"/>
    </source>
</evidence>
<gene>
    <name evidence="3" type="ORF">HB850_08020</name>
</gene>
<dbReference type="AlphaFoldDB" id="A0A841YV84"/>
<accession>A0A841YV84</accession>
<keyword evidence="3" id="KW-0808">Transferase</keyword>
<dbReference type="RefSeq" id="WP_185388966.1">
    <property type="nucleotide sequence ID" value="NZ_JAARQN010000005.1"/>
</dbReference>
<dbReference type="SUPFAM" id="SSF53756">
    <property type="entry name" value="UDP-Glycosyltransferase/glycogen phosphorylase"/>
    <property type="match status" value="1"/>
</dbReference>
<feature type="domain" description="Glycosyl transferase family 1" evidence="1">
    <location>
        <begin position="218"/>
        <end position="380"/>
    </location>
</feature>
<dbReference type="Proteomes" id="UP000569903">
    <property type="component" value="Unassembled WGS sequence"/>
</dbReference>
<dbReference type="PANTHER" id="PTHR45947:SF3">
    <property type="entry name" value="SULFOQUINOVOSYL TRANSFERASE SQD2"/>
    <property type="match status" value="1"/>
</dbReference>
<proteinExistence type="predicted"/>
<feature type="domain" description="Glycosyltransferase subfamily 4-like N-terminal" evidence="2">
    <location>
        <begin position="18"/>
        <end position="196"/>
    </location>
</feature>
<dbReference type="CDD" id="cd03794">
    <property type="entry name" value="GT4_WbuB-like"/>
    <property type="match status" value="1"/>
</dbReference>
<dbReference type="Pfam" id="PF13579">
    <property type="entry name" value="Glyco_trans_4_4"/>
    <property type="match status" value="1"/>
</dbReference>
<dbReference type="InterPro" id="IPR028098">
    <property type="entry name" value="Glyco_trans_4-like_N"/>
</dbReference>
<organism evidence="3 4">
    <name type="scientific">Listeria newyorkensis</name>
    <dbReference type="NCBI Taxonomy" id="1497681"/>
    <lineage>
        <taxon>Bacteria</taxon>
        <taxon>Bacillati</taxon>
        <taxon>Bacillota</taxon>
        <taxon>Bacilli</taxon>
        <taxon>Bacillales</taxon>
        <taxon>Listeriaceae</taxon>
        <taxon>Listeria</taxon>
    </lineage>
</organism>
<dbReference type="InterPro" id="IPR001296">
    <property type="entry name" value="Glyco_trans_1"/>
</dbReference>
<evidence type="ECO:0000313" key="3">
    <source>
        <dbReference type="EMBL" id="MBC1457701.1"/>
    </source>
</evidence>